<sequence>MSLASSFAALKAQRDARRTPFSLAATAESDSHQGGHALVRGDMSPPAVPCAAQHQPAAVPIPSSRHSPADPVAVRSSVDMDDHTEQPPPPVPRPGAAGNKPEPGAAGSRVRLPDIQDLELRFDAYSSERALFYAPLPKNGPRPSDFSTSTSSSAFSPHNNSRSISGSLSYSYSQLLSSSYSAPGGWAAAGISSCRPGDVLLRVRPEVAVLSTALLEVRCSACYSPPSSESASASAPTATAGKLQRCSGCKVTRYCSAGCQKRDWPAHRDECKALKAMQQLHSYRSTLHQQQKLNHRLASRYSKTPAATTPFGVGSFQDNDQVMAAAAAGRVQDVEGDGEDKDGMDKDDKTTPSESKDRMRLPSAMMRALARWIWARSRIGTGGKDKGRGDGGDLLELCSHRERFAPEQLQQQAQLAIHLAQYLTAAARAAATFGPVSRGEANLDEMMQPETVFSQGDALRALGIDSATELLDLVCQFSCNSFTLADSDLNALGVCMHASMAMLNHACIPNAAVVFPFGGAAKGGQQRWNDGDDKIMQLVALRAIEPGEELLISYVDLCDTVEERQKQLKQRYCFDCRCDLCCKSHAKNAATSSQPFASPMPLSSSQQGFRMRAPQSTNWIDPRRAVWCPNRCGGWIDGDAFETQTNAPAGAARCNKCHCVSNLKASDVANDTVQAREALEQASRLLDRGEVEAAWTRCARVVPWLVERYPPSWQPLLQLLRLATTCLIEAGSLLLSQPSAEAWSTEAAIYCFDEAVRMQMLVVAGMQASNTPIYAVGHPTRAIAIATLAKLVLAQFDHPHRLDPQGLQNSTPANAPVCRIAVEQTAAQGGKILSVLRDPPSVPDEMRLQMAKQLLQQSIEELDIGFGRSNQGGGTGREMRTALQEMEEEMVLLAKTNSLSVS</sequence>
<dbReference type="SUPFAM" id="SSF82199">
    <property type="entry name" value="SET domain"/>
    <property type="match status" value="1"/>
</dbReference>
<dbReference type="Proteomes" id="UP000000561">
    <property type="component" value="Chromosome 10"/>
</dbReference>
<evidence type="ECO:0000256" key="2">
    <source>
        <dbReference type="ARBA" id="ARBA00022771"/>
    </source>
</evidence>
<dbReference type="Pfam" id="PF01753">
    <property type="entry name" value="zf-MYND"/>
    <property type="match status" value="1"/>
</dbReference>
<feature type="compositionally biased region" description="Low complexity" evidence="5">
    <location>
        <begin position="142"/>
        <end position="164"/>
    </location>
</feature>
<evidence type="ECO:0000256" key="1">
    <source>
        <dbReference type="ARBA" id="ARBA00022723"/>
    </source>
</evidence>
<feature type="compositionally biased region" description="Basic and acidic residues" evidence="5">
    <location>
        <begin position="341"/>
        <end position="360"/>
    </location>
</feature>
<organism evidence="8 9">
    <name type="scientific">Mycosarcoma maydis</name>
    <name type="common">Corn smut fungus</name>
    <name type="synonym">Ustilago maydis</name>
    <dbReference type="NCBI Taxonomy" id="5270"/>
    <lineage>
        <taxon>Eukaryota</taxon>
        <taxon>Fungi</taxon>
        <taxon>Dikarya</taxon>
        <taxon>Basidiomycota</taxon>
        <taxon>Ustilaginomycotina</taxon>
        <taxon>Ustilaginomycetes</taxon>
        <taxon>Ustilaginales</taxon>
        <taxon>Ustilaginaceae</taxon>
        <taxon>Mycosarcoma</taxon>
    </lineage>
</organism>
<dbReference type="EMBL" id="CM003149">
    <property type="protein sequence ID" value="KIS68160.1"/>
    <property type="molecule type" value="Genomic_DNA"/>
</dbReference>
<dbReference type="Gene3D" id="1.25.40.10">
    <property type="entry name" value="Tetratricopeptide repeat domain"/>
    <property type="match status" value="1"/>
</dbReference>
<dbReference type="InterPro" id="IPR046341">
    <property type="entry name" value="SET_dom_sf"/>
</dbReference>
<dbReference type="SUPFAM" id="SSF144232">
    <property type="entry name" value="HIT/MYND zinc finger-like"/>
    <property type="match status" value="1"/>
</dbReference>
<dbReference type="GO" id="GO:0008270">
    <property type="term" value="F:zinc ion binding"/>
    <property type="evidence" value="ECO:0007669"/>
    <property type="project" value="UniProtKB-KW"/>
</dbReference>
<evidence type="ECO:0000259" key="6">
    <source>
        <dbReference type="PROSITE" id="PS50280"/>
    </source>
</evidence>
<feature type="region of interest" description="Disordered" evidence="5">
    <location>
        <begin position="1"/>
        <end position="112"/>
    </location>
</feature>
<evidence type="ECO:0000256" key="4">
    <source>
        <dbReference type="PROSITE-ProRule" id="PRU00134"/>
    </source>
</evidence>
<feature type="domain" description="SET" evidence="6">
    <location>
        <begin position="448"/>
        <end position="555"/>
    </location>
</feature>
<dbReference type="OrthoDB" id="265717at2759"/>
<proteinExistence type="predicted"/>
<dbReference type="InterPro" id="IPR050869">
    <property type="entry name" value="H3K4_H4K5_MeTrfase"/>
</dbReference>
<protein>
    <recommendedName>
        <fullName evidence="10">MYND-type domain-containing protein</fullName>
    </recommendedName>
</protein>
<dbReference type="PROSITE" id="PS50865">
    <property type="entry name" value="ZF_MYND_2"/>
    <property type="match status" value="1"/>
</dbReference>
<dbReference type="Gene3D" id="6.10.140.2220">
    <property type="match status" value="1"/>
</dbReference>
<keyword evidence="9" id="KW-1185">Reference proteome</keyword>
<dbReference type="STRING" id="237631.A0A0D1E0A0"/>
<evidence type="ECO:0000256" key="3">
    <source>
        <dbReference type="ARBA" id="ARBA00022833"/>
    </source>
</evidence>
<keyword evidence="2 4" id="KW-0863">Zinc-finger</keyword>
<dbReference type="InterPro" id="IPR011990">
    <property type="entry name" value="TPR-like_helical_dom_sf"/>
</dbReference>
<name>A0A0D1E0A0_MYCMD</name>
<dbReference type="GeneID" id="23567767"/>
<dbReference type="InterPro" id="IPR002893">
    <property type="entry name" value="Znf_MYND"/>
</dbReference>
<keyword evidence="1" id="KW-0479">Metal-binding</keyword>
<evidence type="ECO:0000259" key="7">
    <source>
        <dbReference type="PROSITE" id="PS50865"/>
    </source>
</evidence>
<dbReference type="PROSITE" id="PS50280">
    <property type="entry name" value="SET"/>
    <property type="match status" value="1"/>
</dbReference>
<dbReference type="Pfam" id="PF00856">
    <property type="entry name" value="SET"/>
    <property type="match status" value="1"/>
</dbReference>
<accession>A0A0D1E0A0</accession>
<dbReference type="KEGG" id="uma:UMAG_11964"/>
<dbReference type="RefSeq" id="XP_011390354.1">
    <property type="nucleotide sequence ID" value="XM_011392052.1"/>
</dbReference>
<dbReference type="InParanoid" id="A0A0D1E0A0"/>
<reference evidence="8 9" key="1">
    <citation type="journal article" date="2006" name="Nature">
        <title>Insights from the genome of the biotrophic fungal plant pathogen Ustilago maydis.</title>
        <authorList>
            <person name="Kamper J."/>
            <person name="Kahmann R."/>
            <person name="Bolker M."/>
            <person name="Ma L.J."/>
            <person name="Brefort T."/>
            <person name="Saville B.J."/>
            <person name="Banuett F."/>
            <person name="Kronstad J.W."/>
            <person name="Gold S.E."/>
            <person name="Muller O."/>
            <person name="Perlin M.H."/>
            <person name="Wosten H.A."/>
            <person name="de Vries R."/>
            <person name="Ruiz-Herrera J."/>
            <person name="Reynaga-Pena C.G."/>
            <person name="Snetselaar K."/>
            <person name="McCann M."/>
            <person name="Perez-Martin J."/>
            <person name="Feldbrugge M."/>
            <person name="Basse C.W."/>
            <person name="Steinberg G."/>
            <person name="Ibeas J.I."/>
            <person name="Holloman W."/>
            <person name="Guzman P."/>
            <person name="Farman M."/>
            <person name="Stajich J.E."/>
            <person name="Sentandreu R."/>
            <person name="Gonzalez-Prieto J.M."/>
            <person name="Kennell J.C."/>
            <person name="Molina L."/>
            <person name="Schirawski J."/>
            <person name="Mendoza-Mendoza A."/>
            <person name="Greilinger D."/>
            <person name="Munch K."/>
            <person name="Rossel N."/>
            <person name="Scherer M."/>
            <person name="Vranes M."/>
            <person name="Ladendorf O."/>
            <person name="Vincon V."/>
            <person name="Fuchs U."/>
            <person name="Sandrock B."/>
            <person name="Meng S."/>
            <person name="Ho E.C."/>
            <person name="Cahill M.J."/>
            <person name="Boyce K.J."/>
            <person name="Klose J."/>
            <person name="Klosterman S.J."/>
            <person name="Deelstra H.J."/>
            <person name="Ortiz-Castellanos L."/>
            <person name="Li W."/>
            <person name="Sanchez-Alonso P."/>
            <person name="Schreier P.H."/>
            <person name="Hauser-Hahn I."/>
            <person name="Vaupel M."/>
            <person name="Koopmann E."/>
            <person name="Friedrich G."/>
            <person name="Voss H."/>
            <person name="Schluter T."/>
            <person name="Margolis J."/>
            <person name="Platt D."/>
            <person name="Swimmer C."/>
            <person name="Gnirke A."/>
            <person name="Chen F."/>
            <person name="Vysotskaia V."/>
            <person name="Mannhaupt G."/>
            <person name="Guldener U."/>
            <person name="Munsterkotter M."/>
            <person name="Haase D."/>
            <person name="Oesterheld M."/>
            <person name="Mewes H.W."/>
            <person name="Mauceli E.W."/>
            <person name="DeCaprio D."/>
            <person name="Wade C.M."/>
            <person name="Butler J."/>
            <person name="Young S."/>
            <person name="Jaffe D.B."/>
            <person name="Calvo S."/>
            <person name="Nusbaum C."/>
            <person name="Galagan J."/>
            <person name="Birren B.W."/>
        </authorList>
    </citation>
    <scope>NUCLEOTIDE SEQUENCE [LARGE SCALE GENOMIC DNA]</scope>
    <source>
        <strain evidence="9">DSM 14603 / FGSC 9021 / UM521</strain>
    </source>
</reference>
<evidence type="ECO:0000313" key="8">
    <source>
        <dbReference type="EMBL" id="KIS68160.1"/>
    </source>
</evidence>
<evidence type="ECO:0000313" key="9">
    <source>
        <dbReference type="Proteomes" id="UP000000561"/>
    </source>
</evidence>
<dbReference type="PANTHER" id="PTHR12197:SF292">
    <property type="entry name" value="SET DOMAIN-CONTAINING PROTEIN"/>
    <property type="match status" value="1"/>
</dbReference>
<evidence type="ECO:0008006" key="10">
    <source>
        <dbReference type="Google" id="ProtNLM"/>
    </source>
</evidence>
<evidence type="ECO:0000256" key="5">
    <source>
        <dbReference type="SAM" id="MobiDB-lite"/>
    </source>
</evidence>
<dbReference type="AlphaFoldDB" id="A0A0D1E0A0"/>
<dbReference type="VEuPathDB" id="FungiDB:UMAG_11964"/>
<gene>
    <name evidence="8" type="ORF">UMAG_11964</name>
</gene>
<dbReference type="InterPro" id="IPR001214">
    <property type="entry name" value="SET_dom"/>
</dbReference>
<feature type="region of interest" description="Disordered" evidence="5">
    <location>
        <begin position="328"/>
        <end position="360"/>
    </location>
</feature>
<feature type="domain" description="MYND-type" evidence="7">
    <location>
        <begin position="219"/>
        <end position="271"/>
    </location>
</feature>
<dbReference type="Gene3D" id="2.170.270.10">
    <property type="entry name" value="SET domain"/>
    <property type="match status" value="1"/>
</dbReference>
<dbReference type="PANTHER" id="PTHR12197">
    <property type="entry name" value="HISTONE-LYSINE N-METHYLTRANSFERASE SMYD"/>
    <property type="match status" value="1"/>
</dbReference>
<keyword evidence="3" id="KW-0862">Zinc</keyword>
<feature type="region of interest" description="Disordered" evidence="5">
    <location>
        <begin position="134"/>
        <end position="164"/>
    </location>
</feature>
<dbReference type="eggNOG" id="KOG2084">
    <property type="taxonomic scope" value="Eukaryota"/>
</dbReference>